<evidence type="ECO:0000313" key="3">
    <source>
        <dbReference type="Proteomes" id="UP000309128"/>
    </source>
</evidence>
<feature type="signal peptide" evidence="1">
    <location>
        <begin position="1"/>
        <end position="30"/>
    </location>
</feature>
<dbReference type="OrthoDB" id="7671932at2"/>
<dbReference type="AlphaFoldDB" id="A0A5S4EUF2"/>
<dbReference type="SUPFAM" id="SSF69318">
    <property type="entry name" value="Integrin alpha N-terminal domain"/>
    <property type="match status" value="1"/>
</dbReference>
<evidence type="ECO:0000313" key="2">
    <source>
        <dbReference type="EMBL" id="TMR01054.1"/>
    </source>
</evidence>
<gene>
    <name evidence="2" type="ORF">ETD86_54565</name>
</gene>
<protein>
    <submittedName>
        <fullName evidence="2">VCBS repeat-containing protein</fullName>
    </submittedName>
</protein>
<dbReference type="RefSeq" id="WP_138674410.1">
    <property type="nucleotide sequence ID" value="NZ_VCKY01000564.1"/>
</dbReference>
<dbReference type="EMBL" id="VCKY01000564">
    <property type="protein sequence ID" value="TMR01054.1"/>
    <property type="molecule type" value="Genomic_DNA"/>
</dbReference>
<organism evidence="2 3">
    <name type="scientific">Nonomuraea turkmeniaca</name>
    <dbReference type="NCBI Taxonomy" id="103838"/>
    <lineage>
        <taxon>Bacteria</taxon>
        <taxon>Bacillati</taxon>
        <taxon>Actinomycetota</taxon>
        <taxon>Actinomycetes</taxon>
        <taxon>Streptosporangiales</taxon>
        <taxon>Streptosporangiaceae</taxon>
        <taxon>Nonomuraea</taxon>
    </lineage>
</organism>
<evidence type="ECO:0000256" key="1">
    <source>
        <dbReference type="SAM" id="SignalP"/>
    </source>
</evidence>
<name>A0A5S4EUF2_9ACTN</name>
<feature type="chain" id="PRO_5024300796" evidence="1">
    <location>
        <begin position="31"/>
        <end position="258"/>
    </location>
</feature>
<dbReference type="Proteomes" id="UP000309128">
    <property type="component" value="Unassembled WGS sequence"/>
</dbReference>
<proteinExistence type="predicted"/>
<keyword evidence="3" id="KW-1185">Reference proteome</keyword>
<reference evidence="2 3" key="1">
    <citation type="submission" date="2019-05" db="EMBL/GenBank/DDBJ databases">
        <title>Draft genome sequence of Nonomuraea turkmeniaca DSM 43926.</title>
        <authorList>
            <person name="Saricaoglu S."/>
            <person name="Isik K."/>
        </authorList>
    </citation>
    <scope>NUCLEOTIDE SEQUENCE [LARGE SCALE GENOMIC DNA]</scope>
    <source>
        <strain evidence="2 3">DSM 43926</strain>
    </source>
</reference>
<feature type="non-terminal residue" evidence="2">
    <location>
        <position position="258"/>
    </location>
</feature>
<keyword evidence="1" id="KW-0732">Signal</keyword>
<comment type="caution">
    <text evidence="2">The sequence shown here is derived from an EMBL/GenBank/DDBJ whole genome shotgun (WGS) entry which is preliminary data.</text>
</comment>
<sequence>MPRKLVLRIALTTAAITALALTVTATPAIANPEPSPTTASDVTAAYQLAECDPDGPTSADAALATQLNSSLQAKMRGYMSAYRVSCARMVIKAVHDRGLDPRAAVIAITTVIVETSIQNISEQVDHTSLGLFQQQDWWGSREERLNPTIATNKFLSTMLREYPNNTWMTAPVGEVCQKVQISAYPERYQPQAGDAQIIVNAILPYVRGNPAQPEDATGEAVDFDGDGRPDLVGTLADGTLRAYLGTGSPGVPGVAGRG</sequence>
<dbReference type="InterPro" id="IPR028994">
    <property type="entry name" value="Integrin_alpha_N"/>
</dbReference>
<accession>A0A5S4EUF2</accession>